<protein>
    <submittedName>
        <fullName evidence="1">Uncharacterized protein</fullName>
    </submittedName>
</protein>
<dbReference type="EMBL" id="CALNXK010000501">
    <property type="protein sequence ID" value="CAH3186770.1"/>
    <property type="molecule type" value="Genomic_DNA"/>
</dbReference>
<proteinExistence type="predicted"/>
<keyword evidence="2" id="KW-1185">Reference proteome</keyword>
<gene>
    <name evidence="1" type="ORF">PLOB_00036106</name>
</gene>
<name>A0ABN8S6B6_9CNID</name>
<dbReference type="Proteomes" id="UP001159405">
    <property type="component" value="Unassembled WGS sequence"/>
</dbReference>
<sequence length="107" mass="12004">MKDKMLEEGAINAQTGHFYVQNKPQSDNQVEKVEGSAVENSATCSTLPWMSKSPTCLAKSMEVLIFVERVPLVCSSTQPLPVGAYTWLVNHLKRKGCCCRCLRQQWL</sequence>
<evidence type="ECO:0000313" key="2">
    <source>
        <dbReference type="Proteomes" id="UP001159405"/>
    </source>
</evidence>
<accession>A0ABN8S6B6</accession>
<evidence type="ECO:0000313" key="1">
    <source>
        <dbReference type="EMBL" id="CAH3186770.1"/>
    </source>
</evidence>
<comment type="caution">
    <text evidence="1">The sequence shown here is derived from an EMBL/GenBank/DDBJ whole genome shotgun (WGS) entry which is preliminary data.</text>
</comment>
<reference evidence="1 2" key="1">
    <citation type="submission" date="2022-05" db="EMBL/GenBank/DDBJ databases">
        <authorList>
            <consortium name="Genoscope - CEA"/>
            <person name="William W."/>
        </authorList>
    </citation>
    <scope>NUCLEOTIDE SEQUENCE [LARGE SCALE GENOMIC DNA]</scope>
</reference>
<feature type="non-terminal residue" evidence="1">
    <location>
        <position position="107"/>
    </location>
</feature>
<organism evidence="1 2">
    <name type="scientific">Porites lobata</name>
    <dbReference type="NCBI Taxonomy" id="104759"/>
    <lineage>
        <taxon>Eukaryota</taxon>
        <taxon>Metazoa</taxon>
        <taxon>Cnidaria</taxon>
        <taxon>Anthozoa</taxon>
        <taxon>Hexacorallia</taxon>
        <taxon>Scleractinia</taxon>
        <taxon>Fungiina</taxon>
        <taxon>Poritidae</taxon>
        <taxon>Porites</taxon>
    </lineage>
</organism>